<dbReference type="AlphaFoldDB" id="A0AA97BCE3"/>
<reference evidence="1" key="1">
    <citation type="submission" date="2020-05" db="EMBL/GenBank/DDBJ databases">
        <authorList>
            <person name="Zhu T."/>
            <person name="Keshari N."/>
            <person name="Lu X."/>
        </authorList>
    </citation>
    <scope>NUCLEOTIDE SEQUENCE</scope>
    <source>
        <strain evidence="1">NK1-22</strain>
    </source>
</reference>
<proteinExistence type="predicted"/>
<organism evidence="1">
    <name type="scientific">Thermoleptolyngbya oregonensis NK1-22</name>
    <dbReference type="NCBI Taxonomy" id="2547457"/>
    <lineage>
        <taxon>Bacteria</taxon>
        <taxon>Bacillati</taxon>
        <taxon>Cyanobacteriota</taxon>
        <taxon>Cyanophyceae</taxon>
        <taxon>Oculatellales</taxon>
        <taxon>Oculatellaceae</taxon>
        <taxon>Thermoleptolyngbya</taxon>
    </lineage>
</organism>
<evidence type="ECO:0000313" key="1">
    <source>
        <dbReference type="EMBL" id="WOB42551.1"/>
    </source>
</evidence>
<accession>A0AA97BCE3</accession>
<name>A0AA97BCE3_9CYAN</name>
<sequence>MSQTVDILIDLKNAGLDLSEEELEDFSLSLADELRDGLAEEAWLVRQAAAPEGSKGAEGFDWGILKAEVNLENIGKLLGWLKERFVGSTLTLEYGEVKLTYRTEQELQAQVAALERIQDLKIRVVNGKSEG</sequence>
<gene>
    <name evidence="1" type="ORF">HNI00_04825</name>
</gene>
<dbReference type="KEGG" id="tog:HNI00_04825"/>
<protein>
    <submittedName>
        <fullName evidence="1">Uncharacterized protein</fullName>
    </submittedName>
</protein>
<dbReference type="EMBL" id="CP053540">
    <property type="protein sequence ID" value="WOB42551.1"/>
    <property type="molecule type" value="Genomic_DNA"/>
</dbReference>
<dbReference type="RefSeq" id="WP_316791159.1">
    <property type="nucleotide sequence ID" value="NZ_CP053540.1"/>
</dbReference>